<accession>A0ACD5VCC0</accession>
<protein>
    <submittedName>
        <fullName evidence="1">Uncharacterized protein</fullName>
    </submittedName>
</protein>
<reference evidence="1" key="2">
    <citation type="submission" date="2025-09" db="UniProtKB">
        <authorList>
            <consortium name="EnsemblPlants"/>
        </authorList>
    </citation>
    <scope>IDENTIFICATION</scope>
</reference>
<reference evidence="1" key="1">
    <citation type="submission" date="2021-05" db="EMBL/GenBank/DDBJ databases">
        <authorList>
            <person name="Scholz U."/>
            <person name="Mascher M."/>
            <person name="Fiebig A."/>
        </authorList>
    </citation>
    <scope>NUCLEOTIDE SEQUENCE [LARGE SCALE GENOMIC DNA]</scope>
</reference>
<keyword evidence="2" id="KW-1185">Reference proteome</keyword>
<organism evidence="1 2">
    <name type="scientific">Avena sativa</name>
    <name type="common">Oat</name>
    <dbReference type="NCBI Taxonomy" id="4498"/>
    <lineage>
        <taxon>Eukaryota</taxon>
        <taxon>Viridiplantae</taxon>
        <taxon>Streptophyta</taxon>
        <taxon>Embryophyta</taxon>
        <taxon>Tracheophyta</taxon>
        <taxon>Spermatophyta</taxon>
        <taxon>Magnoliopsida</taxon>
        <taxon>Liliopsida</taxon>
        <taxon>Poales</taxon>
        <taxon>Poaceae</taxon>
        <taxon>BOP clade</taxon>
        <taxon>Pooideae</taxon>
        <taxon>Poodae</taxon>
        <taxon>Poeae</taxon>
        <taxon>Poeae Chloroplast Group 1 (Aveneae type)</taxon>
        <taxon>Aveninae</taxon>
        <taxon>Avena</taxon>
    </lineage>
</organism>
<evidence type="ECO:0000313" key="2">
    <source>
        <dbReference type="Proteomes" id="UP001732700"/>
    </source>
</evidence>
<evidence type="ECO:0000313" key="1">
    <source>
        <dbReference type="EnsemblPlants" id="AVESA.00010b.r2.3AG0407080.2.CDS"/>
    </source>
</evidence>
<sequence>MLNPSDVGAMAPHRLAGLGHTHTVFLLPAVAQSAMTSRSRHQQENSLRLSFTRAAQHTSHSSTKAGPPPLGVRSRTISSCHAYLRQPADREYKERKAVIRKQLNKPELSMSSYDTAWIAMVPLHGSPSDPCFPQCVEWILQNQQDNGSWGIHETDSSANKDLLLSTLACVVALQKWNVGPKHIRRGLRFVGKNISIAMNKLIDTPIGFDTIFPSLLSTAIGMGLEFALQQTDVDGILHLGEKELKRLARDKSCVKDAYMSYIAEGLGNQLDWNEVMKFQRKNGSLFNSPSLTAASVIYNYDEKALQYLNLVVSHFGSAVPTVYPTNIRIQLSMVDSLQNVGIYKHFSGEINDILDMTYSLWLQGDEEIMLDITTCAMAFRLLRMNGYDVSSDGLSRVAELSSFASSLEGYLNDAKCILELYKASQLCLSENDVILDNIAIWSSSLMKEMLCTNEVQTTPIFAELVHALEFPFYATMERMDHKWNIENFDVPGARMLKTEYMACGVNQDLLDVAVEEFTICQSIYQYELLQLDSWAKENRLDELKFARQKITYCYLSAAATLFEPELSDARSSLTKSGVLATVVDDFFDVGGTIEELGNLISLVEKWDEHNEEDFYSEQVKIIFSALYSTVNQLGATASALQNRDVREHMIDTWLHGMRAMMTETEWQRTQCVPTTKDYMENAVPSIMLGPVVMPTLYFFGQYLLASVVEDEEYNELFRLMSWCARLLNDIQSFERESGQGKLNTVPLLVHHSCGSMSVEDALRVMHTSIDTCRKDLLKLVLRKGSVVPRPFKKLFWTTCKIFFVYYRQTDAYCSPTGLNSIVDAIINEPLKLPR</sequence>
<dbReference type="EnsemblPlants" id="AVESA.00010b.r2.3AG0407080.2">
    <property type="protein sequence ID" value="AVESA.00010b.r2.3AG0407080.2.CDS"/>
    <property type="gene ID" value="AVESA.00010b.r2.3AG0407080"/>
</dbReference>
<dbReference type="Proteomes" id="UP001732700">
    <property type="component" value="Chromosome 3A"/>
</dbReference>
<proteinExistence type="predicted"/>
<name>A0ACD5VCC0_AVESA</name>